<feature type="domain" description="F5/8 type C" evidence="1">
    <location>
        <begin position="16"/>
        <end position="120"/>
    </location>
</feature>
<accession>A0A7I8W4Q5</accession>
<dbReference type="SUPFAM" id="SSF49785">
    <property type="entry name" value="Galactose-binding domain-like"/>
    <property type="match status" value="1"/>
</dbReference>
<dbReference type="InterPro" id="IPR000421">
    <property type="entry name" value="FA58C"/>
</dbReference>
<comment type="caution">
    <text evidence="2">The sequence shown here is derived from an EMBL/GenBank/DDBJ whole genome shotgun (WGS) entry which is preliminary data.</text>
</comment>
<evidence type="ECO:0000259" key="1">
    <source>
        <dbReference type="Pfam" id="PF00754"/>
    </source>
</evidence>
<dbReference type="GO" id="GO:0005813">
    <property type="term" value="C:centrosome"/>
    <property type="evidence" value="ECO:0007669"/>
    <property type="project" value="TreeGrafter"/>
</dbReference>
<dbReference type="PANTHER" id="PTHR33906">
    <property type="entry name" value="INTRAFLAGELLAR TRANSPORT PROTEIN 25 HOMOLOG"/>
    <property type="match status" value="1"/>
</dbReference>
<proteinExistence type="predicted"/>
<dbReference type="PANTHER" id="PTHR33906:SF1">
    <property type="entry name" value="INTRAFLAGELLAR TRANSPORT PROTEIN 25 HOMOLOG"/>
    <property type="match status" value="1"/>
</dbReference>
<dbReference type="GO" id="GO:0030992">
    <property type="term" value="C:intraciliary transport particle B"/>
    <property type="evidence" value="ECO:0007669"/>
    <property type="project" value="InterPro"/>
</dbReference>
<keyword evidence="3" id="KW-1185">Reference proteome</keyword>
<dbReference type="OrthoDB" id="271080at2759"/>
<dbReference type="InterPro" id="IPR008979">
    <property type="entry name" value="Galactose-bd-like_sf"/>
</dbReference>
<reference evidence="2 3" key="1">
    <citation type="submission" date="2020-08" db="EMBL/GenBank/DDBJ databases">
        <authorList>
            <person name="Hejnol A."/>
        </authorList>
    </citation>
    <scope>NUCLEOTIDE SEQUENCE [LARGE SCALE GENOMIC DNA]</scope>
</reference>
<name>A0A7I8W4Q5_9ANNE</name>
<sequence>MFNVALASSGAQVSLASSSDEKHQPDCIIDGSPNSFWASTGLFPQELVVSFQGLMSVSSIKIDCSSVKHFRIERSVSNDPIDFEPLHERELDNANDLIQTEDLPVSSGSAKHIKFIFDSGYDHFISVHNIQVIGSAVHS</sequence>
<dbReference type="GO" id="GO:0005929">
    <property type="term" value="C:cilium"/>
    <property type="evidence" value="ECO:0007669"/>
    <property type="project" value="TreeGrafter"/>
</dbReference>
<dbReference type="AlphaFoldDB" id="A0A7I8W4Q5"/>
<evidence type="ECO:0000313" key="2">
    <source>
        <dbReference type="EMBL" id="CAD5123519.1"/>
    </source>
</evidence>
<dbReference type="EMBL" id="CAJFCJ010000019">
    <property type="protein sequence ID" value="CAD5123519.1"/>
    <property type="molecule type" value="Genomic_DNA"/>
</dbReference>
<gene>
    <name evidence="2" type="ORF">DGYR_LOCUS11194</name>
</gene>
<dbReference type="GO" id="GO:0042073">
    <property type="term" value="P:intraciliary transport"/>
    <property type="evidence" value="ECO:0007669"/>
    <property type="project" value="InterPro"/>
</dbReference>
<protein>
    <submittedName>
        <fullName evidence="2">DgyrCDS11858</fullName>
    </submittedName>
</protein>
<organism evidence="2 3">
    <name type="scientific">Dimorphilus gyrociliatus</name>
    <dbReference type="NCBI Taxonomy" id="2664684"/>
    <lineage>
        <taxon>Eukaryota</taxon>
        <taxon>Metazoa</taxon>
        <taxon>Spiralia</taxon>
        <taxon>Lophotrochozoa</taxon>
        <taxon>Annelida</taxon>
        <taxon>Polychaeta</taxon>
        <taxon>Polychaeta incertae sedis</taxon>
        <taxon>Dinophilidae</taxon>
        <taxon>Dimorphilus</taxon>
    </lineage>
</organism>
<dbReference type="InterPro" id="IPR033558">
    <property type="entry name" value="IFT25"/>
</dbReference>
<dbReference type="Proteomes" id="UP000549394">
    <property type="component" value="Unassembled WGS sequence"/>
</dbReference>
<evidence type="ECO:0000313" key="3">
    <source>
        <dbReference type="Proteomes" id="UP000549394"/>
    </source>
</evidence>
<dbReference type="Pfam" id="PF00754">
    <property type="entry name" value="F5_F8_type_C"/>
    <property type="match status" value="1"/>
</dbReference>
<dbReference type="Gene3D" id="2.60.120.260">
    <property type="entry name" value="Galactose-binding domain-like"/>
    <property type="match status" value="1"/>
</dbReference>